<evidence type="ECO:0000313" key="2">
    <source>
        <dbReference type="Proteomes" id="UP000314294"/>
    </source>
</evidence>
<protein>
    <submittedName>
        <fullName evidence="1">Uncharacterized protein</fullName>
    </submittedName>
</protein>
<gene>
    <name evidence="1" type="ORF">EYF80_013508</name>
</gene>
<dbReference type="AlphaFoldDB" id="A0A4Z2IEB3"/>
<dbReference type="EMBL" id="SRLO01000095">
    <property type="protein sequence ID" value="TNN76220.1"/>
    <property type="molecule type" value="Genomic_DNA"/>
</dbReference>
<dbReference type="Proteomes" id="UP000314294">
    <property type="component" value="Unassembled WGS sequence"/>
</dbReference>
<name>A0A4Z2IEB3_9TELE</name>
<sequence>MLAELSQPDEDCFRVVFCACDRRPGLAVASAHFHLCCWVVQRDRLQLIFKPRAARRGFKRTLVGSK</sequence>
<reference evidence="1 2" key="1">
    <citation type="submission" date="2019-03" db="EMBL/GenBank/DDBJ databases">
        <title>First draft genome of Liparis tanakae, snailfish: a comprehensive survey of snailfish specific genes.</title>
        <authorList>
            <person name="Kim W."/>
            <person name="Song I."/>
            <person name="Jeong J.-H."/>
            <person name="Kim D."/>
            <person name="Kim S."/>
            <person name="Ryu S."/>
            <person name="Song J.Y."/>
            <person name="Lee S.K."/>
        </authorList>
    </citation>
    <scope>NUCLEOTIDE SEQUENCE [LARGE SCALE GENOMIC DNA]</scope>
    <source>
        <tissue evidence="1">Muscle</tissue>
    </source>
</reference>
<proteinExistence type="predicted"/>
<keyword evidence="2" id="KW-1185">Reference proteome</keyword>
<organism evidence="1 2">
    <name type="scientific">Liparis tanakae</name>
    <name type="common">Tanaka's snailfish</name>
    <dbReference type="NCBI Taxonomy" id="230148"/>
    <lineage>
        <taxon>Eukaryota</taxon>
        <taxon>Metazoa</taxon>
        <taxon>Chordata</taxon>
        <taxon>Craniata</taxon>
        <taxon>Vertebrata</taxon>
        <taxon>Euteleostomi</taxon>
        <taxon>Actinopterygii</taxon>
        <taxon>Neopterygii</taxon>
        <taxon>Teleostei</taxon>
        <taxon>Neoteleostei</taxon>
        <taxon>Acanthomorphata</taxon>
        <taxon>Eupercaria</taxon>
        <taxon>Perciformes</taxon>
        <taxon>Cottioidei</taxon>
        <taxon>Cottales</taxon>
        <taxon>Liparidae</taxon>
        <taxon>Liparis</taxon>
    </lineage>
</organism>
<accession>A0A4Z2IEB3</accession>
<comment type="caution">
    <text evidence="1">The sequence shown here is derived from an EMBL/GenBank/DDBJ whole genome shotgun (WGS) entry which is preliminary data.</text>
</comment>
<evidence type="ECO:0000313" key="1">
    <source>
        <dbReference type="EMBL" id="TNN76220.1"/>
    </source>
</evidence>